<reference evidence="2" key="1">
    <citation type="submission" date="2017-08" db="EMBL/GenBank/DDBJ databases">
        <authorList>
            <person name="Imhoff J.F."/>
            <person name="Rahn T."/>
            <person name="Kuenzel S."/>
            <person name="Neulinger S.C."/>
        </authorList>
    </citation>
    <scope>NUCLEOTIDE SEQUENCE</scope>
    <source>
        <strain evidence="2">IM 151</strain>
    </source>
</reference>
<proteinExistence type="predicted"/>
<dbReference type="Proteomes" id="UP001041814">
    <property type="component" value="Unassembled WGS sequence"/>
</dbReference>
<evidence type="ECO:0000313" key="2">
    <source>
        <dbReference type="EMBL" id="MBK1715996.1"/>
    </source>
</evidence>
<evidence type="ECO:0000256" key="1">
    <source>
        <dbReference type="SAM" id="SignalP"/>
    </source>
</evidence>
<feature type="chain" id="PRO_5045092718" evidence="1">
    <location>
        <begin position="25"/>
        <end position="166"/>
    </location>
</feature>
<feature type="signal peptide" evidence="1">
    <location>
        <begin position="1"/>
        <end position="24"/>
    </location>
</feature>
<keyword evidence="3" id="KW-1185">Reference proteome</keyword>
<protein>
    <submittedName>
        <fullName evidence="2">Uncharacterized protein</fullName>
    </submittedName>
</protein>
<keyword evidence="1" id="KW-0732">Signal</keyword>
<dbReference type="EMBL" id="NRRU01000203">
    <property type="protein sequence ID" value="MBK1715996.1"/>
    <property type="molecule type" value="Genomic_DNA"/>
</dbReference>
<sequence length="166" mass="17960">MPPMHNAREILLALLAATALAAQAAPAATRTAAPASAASAAEAIDGFREVRLETFVPGARTPQRIILRPSGVQFDAELAALPRPQKAEYLQQALQLMHVSEPPRVQQAVLLRYGRGETLVAYIDEAAAQRLAREVKVGEKRRFYAFHVYNYSRGPALVVTSFGAAP</sequence>
<evidence type="ECO:0000313" key="3">
    <source>
        <dbReference type="Proteomes" id="UP001041814"/>
    </source>
</evidence>
<reference evidence="2" key="2">
    <citation type="journal article" date="2020" name="Microorganisms">
        <title>Osmotic Adaptation and Compatible Solute Biosynthesis of Phototrophic Bacteria as Revealed from Genome Analyses.</title>
        <authorList>
            <person name="Imhoff J.F."/>
            <person name="Rahn T."/>
            <person name="Kunzel S."/>
            <person name="Keller A."/>
            <person name="Neulinger S.C."/>
        </authorList>
    </citation>
    <scope>NUCLEOTIDE SEQUENCE</scope>
    <source>
        <strain evidence="2">IM 151</strain>
    </source>
</reference>
<accession>A0ABS1E3M6</accession>
<organism evidence="2 3">
    <name type="scientific">Rubrivivax gelatinosus</name>
    <name type="common">Rhodocyclus gelatinosus</name>
    <name type="synonym">Rhodopseudomonas gelatinosa</name>
    <dbReference type="NCBI Taxonomy" id="28068"/>
    <lineage>
        <taxon>Bacteria</taxon>
        <taxon>Pseudomonadati</taxon>
        <taxon>Pseudomonadota</taxon>
        <taxon>Betaproteobacteria</taxon>
        <taxon>Burkholderiales</taxon>
        <taxon>Sphaerotilaceae</taxon>
        <taxon>Rubrivivax</taxon>
    </lineage>
</organism>
<name>A0ABS1E3M6_RUBGE</name>
<gene>
    <name evidence="2" type="ORF">CKO43_24955</name>
</gene>
<comment type="caution">
    <text evidence="2">The sequence shown here is derived from an EMBL/GenBank/DDBJ whole genome shotgun (WGS) entry which is preliminary data.</text>
</comment>